<dbReference type="Pfam" id="PF13971">
    <property type="entry name" value="Mei4"/>
    <property type="match status" value="1"/>
</dbReference>
<dbReference type="PANTHER" id="PTHR28575">
    <property type="entry name" value="MEIOSIS-SPECIFIC PROTEIN MEI4"/>
    <property type="match status" value="1"/>
</dbReference>
<keyword evidence="3" id="KW-0175">Coiled coil</keyword>
<comment type="caution">
    <text evidence="5">The sequence shown here is derived from an EMBL/GenBank/DDBJ whole genome shotgun (WGS) entry which is preliminary data.</text>
</comment>
<dbReference type="GO" id="GO:0007129">
    <property type="term" value="P:homologous chromosome pairing at meiosis"/>
    <property type="evidence" value="ECO:0007669"/>
    <property type="project" value="TreeGrafter"/>
</dbReference>
<feature type="region of interest" description="Disordered" evidence="4">
    <location>
        <begin position="89"/>
        <end position="157"/>
    </location>
</feature>
<evidence type="ECO:0000313" key="6">
    <source>
        <dbReference type="Proteomes" id="UP000424527"/>
    </source>
</evidence>
<evidence type="ECO:0000256" key="3">
    <source>
        <dbReference type="SAM" id="Coils"/>
    </source>
</evidence>
<organism evidence="5 6">
    <name type="scientific">Larimichthys crocea</name>
    <name type="common">Large yellow croaker</name>
    <name type="synonym">Pseudosciaena crocea</name>
    <dbReference type="NCBI Taxonomy" id="215358"/>
    <lineage>
        <taxon>Eukaryota</taxon>
        <taxon>Metazoa</taxon>
        <taxon>Chordata</taxon>
        <taxon>Craniata</taxon>
        <taxon>Vertebrata</taxon>
        <taxon>Euteleostomi</taxon>
        <taxon>Actinopterygii</taxon>
        <taxon>Neopterygii</taxon>
        <taxon>Teleostei</taxon>
        <taxon>Neoteleostei</taxon>
        <taxon>Acanthomorphata</taxon>
        <taxon>Eupercaria</taxon>
        <taxon>Sciaenidae</taxon>
        <taxon>Larimichthys</taxon>
    </lineage>
</organism>
<keyword evidence="1" id="KW-0469">Meiosis</keyword>
<gene>
    <name evidence="5" type="ORF">D5F01_LYC14381</name>
</gene>
<dbReference type="PANTHER" id="PTHR28575:SF1">
    <property type="entry name" value="MEIOSIS-SPECIFIC PROTEIN MEI4"/>
    <property type="match status" value="1"/>
</dbReference>
<dbReference type="EMBL" id="REGW02000014">
    <property type="protein sequence ID" value="KAE8286446.1"/>
    <property type="molecule type" value="Genomic_DNA"/>
</dbReference>
<dbReference type="Proteomes" id="UP000424527">
    <property type="component" value="Unassembled WGS sequence"/>
</dbReference>
<proteinExistence type="inferred from homology"/>
<dbReference type="GO" id="GO:0006310">
    <property type="term" value="P:DNA recombination"/>
    <property type="evidence" value="ECO:0007669"/>
    <property type="project" value="InterPro"/>
</dbReference>
<evidence type="ECO:0000256" key="4">
    <source>
        <dbReference type="SAM" id="MobiDB-lite"/>
    </source>
</evidence>
<keyword evidence="6" id="KW-1185">Reference proteome</keyword>
<evidence type="ECO:0000256" key="1">
    <source>
        <dbReference type="ARBA" id="ARBA00023254"/>
    </source>
</evidence>
<dbReference type="AlphaFoldDB" id="A0A6G0I5H8"/>
<dbReference type="GO" id="GO:0042138">
    <property type="term" value="P:meiotic DNA double-strand break formation"/>
    <property type="evidence" value="ECO:0007669"/>
    <property type="project" value="InterPro"/>
</dbReference>
<dbReference type="GO" id="GO:0000800">
    <property type="term" value="C:lateral element"/>
    <property type="evidence" value="ECO:0007669"/>
    <property type="project" value="TreeGrafter"/>
</dbReference>
<evidence type="ECO:0000313" key="5">
    <source>
        <dbReference type="EMBL" id="KAE8286446.1"/>
    </source>
</evidence>
<sequence length="397" mass="44315">MESQDERQTGAIQAEYFLLKARLALAAAIIKSKPRGMTGRQHAEELAAMLERQDEGWKKKAQELQQEVLRLRQEVLISKVTANAKNSMEAAGHDETMDMSSQDLFGPESVGFSAGLQPDSDSDTPDLLLDDLRPAIPSHQPPQPPVPSSDDGVPRGKASLPHVHFLQSLCSLHRVEESSRGLESLWFHPDGGVDSVLVDSVCQLLDSVVAACRDHLPLPGPCDFVLEGCRVAAQAMELFCSQRLPSVEFMGRVEEPLTALTGMLLQSNQLSGLRAAERLMEYLITLGSCSMSQAFLIRHILSQISALADQLWQAFQEPETSGLEKFPMDQYQNSCYLFWILEELLQKSKVPYRVEVGSEQMGFLIHLEQRVFQLSREFPLFSICMWRMGRLLTSSGR</sequence>
<comment type="similarity">
    <text evidence="2">Belongs to the MEI4L family.</text>
</comment>
<feature type="coiled-coil region" evidence="3">
    <location>
        <begin position="47"/>
        <end position="74"/>
    </location>
</feature>
<dbReference type="GO" id="GO:0007283">
    <property type="term" value="P:spermatogenesis"/>
    <property type="evidence" value="ECO:0007669"/>
    <property type="project" value="TreeGrafter"/>
</dbReference>
<dbReference type="InterPro" id="IPR025888">
    <property type="entry name" value="MEI4"/>
</dbReference>
<name>A0A6G0I5H8_LARCR</name>
<evidence type="ECO:0000256" key="2">
    <source>
        <dbReference type="ARBA" id="ARBA00093453"/>
    </source>
</evidence>
<reference evidence="5 6" key="1">
    <citation type="submission" date="2019-07" db="EMBL/GenBank/DDBJ databases">
        <title>Chromosome genome assembly for large yellow croaker.</title>
        <authorList>
            <person name="Xiao S."/>
        </authorList>
    </citation>
    <scope>NUCLEOTIDE SEQUENCE [LARGE SCALE GENOMIC DNA]</scope>
    <source>
        <strain evidence="5">JMULYC20181020</strain>
        <tissue evidence="5">Muscle</tissue>
    </source>
</reference>
<dbReference type="GO" id="GO:0048477">
    <property type="term" value="P:oogenesis"/>
    <property type="evidence" value="ECO:0007669"/>
    <property type="project" value="TreeGrafter"/>
</dbReference>
<protein>
    <submittedName>
        <fullName evidence="5">Meiosis-specific protein MEI4</fullName>
    </submittedName>
</protein>
<accession>A0A6G0I5H8</accession>